<protein>
    <submittedName>
        <fullName evidence="2">Uncharacterized protein</fullName>
    </submittedName>
</protein>
<evidence type="ECO:0000313" key="2">
    <source>
        <dbReference type="EMBL" id="KAG9067592.1"/>
    </source>
</evidence>
<dbReference type="EMBL" id="JAHRHY010000008">
    <property type="protein sequence ID" value="KAG9067592.1"/>
    <property type="molecule type" value="Genomic_DNA"/>
</dbReference>
<evidence type="ECO:0000256" key="1">
    <source>
        <dbReference type="SAM" id="MobiDB-lite"/>
    </source>
</evidence>
<feature type="region of interest" description="Disordered" evidence="1">
    <location>
        <begin position="367"/>
        <end position="393"/>
    </location>
</feature>
<dbReference type="AlphaFoldDB" id="A0A9P7XUX8"/>
<feature type="region of interest" description="Disordered" evidence="1">
    <location>
        <begin position="105"/>
        <end position="255"/>
    </location>
</feature>
<dbReference type="PANTHER" id="PTHR38698">
    <property type="entry name" value="EXPRESSED PROTEIN"/>
    <property type="match status" value="1"/>
</dbReference>
<feature type="compositionally biased region" description="Acidic residues" evidence="1">
    <location>
        <begin position="178"/>
        <end position="191"/>
    </location>
</feature>
<dbReference type="InterPro" id="IPR031355">
    <property type="entry name" value="YBL010C/LAA2-like"/>
</dbReference>
<keyword evidence="3" id="KW-1185">Reference proteome</keyword>
<sequence length="504" mass="52688">MDELNDYKDDSTGSSTLTDTHSPAPKSPSEDLMGLEFDTTPIPTPTATTPPPVTATVGAGNDTDTGKQEAGLISTSIEGDGDNGFGDFGTIAAAAPMAATATGNEYDDDDGFGDFGNAAPQDAFGTTSMSAAGAGDDDDDDGFGDFGAAPTAVGDPFAGAADDDGFGDFGQVQAAGDGGDDDFGDFNDFGDEGFQNSDDFGDFGGSGDFGASGDADGDDDPFGASSSEPIQPEVSTPAPPEPAAPAETAPDFNAVNSRQVENYVLDKLSALYPFDESVAEAGGLLNTDLDSLDVTSILSDQELWTSLCESSFQGGHQYSSSNRSSVQSKSTLSAVESSSAAPQFQWKHSTLRKEYYASLGLVATKEQNPASAPSSSVPHSATTPSASRSKVSSPLIMGTEAVAERKPLDLAATTAYCQFTRESLGAYSGEEMKDIVARLTDLTRQASDELTYWLDQREQMIMDNERYNEMIASLVGRAAKLKDAESKQKTNNKRGITRNSFHLK</sequence>
<dbReference type="Pfam" id="PF17104">
    <property type="entry name" value="YBL010C_LAA2"/>
    <property type="match status" value="2"/>
</dbReference>
<dbReference type="Proteomes" id="UP000707451">
    <property type="component" value="Unassembled WGS sequence"/>
</dbReference>
<organism evidence="2 3">
    <name type="scientific">Linnemannia hyalina</name>
    <dbReference type="NCBI Taxonomy" id="64524"/>
    <lineage>
        <taxon>Eukaryota</taxon>
        <taxon>Fungi</taxon>
        <taxon>Fungi incertae sedis</taxon>
        <taxon>Mucoromycota</taxon>
        <taxon>Mortierellomycotina</taxon>
        <taxon>Mortierellomycetes</taxon>
        <taxon>Mortierellales</taxon>
        <taxon>Mortierellaceae</taxon>
        <taxon>Linnemannia</taxon>
    </lineage>
</organism>
<gene>
    <name evidence="2" type="ORF">KI688_012377</name>
</gene>
<name>A0A9P7XUX8_9FUNG</name>
<feature type="compositionally biased region" description="Pro residues" evidence="1">
    <location>
        <begin position="42"/>
        <end position="53"/>
    </location>
</feature>
<feature type="compositionally biased region" description="Low complexity" evidence="1">
    <location>
        <begin position="369"/>
        <end position="387"/>
    </location>
</feature>
<feature type="region of interest" description="Disordered" evidence="1">
    <location>
        <begin position="482"/>
        <end position="504"/>
    </location>
</feature>
<feature type="compositionally biased region" description="Low complexity" evidence="1">
    <location>
        <begin position="12"/>
        <end position="22"/>
    </location>
</feature>
<dbReference type="PANTHER" id="PTHR38698:SF1">
    <property type="entry name" value="FUNGAL PROTEIN"/>
    <property type="match status" value="1"/>
</dbReference>
<evidence type="ECO:0000313" key="3">
    <source>
        <dbReference type="Proteomes" id="UP000707451"/>
    </source>
</evidence>
<comment type="caution">
    <text evidence="2">The sequence shown here is derived from an EMBL/GenBank/DDBJ whole genome shotgun (WGS) entry which is preliminary data.</text>
</comment>
<feature type="compositionally biased region" description="Low complexity" evidence="1">
    <location>
        <begin position="146"/>
        <end position="160"/>
    </location>
</feature>
<reference evidence="2" key="1">
    <citation type="submission" date="2021-06" db="EMBL/GenBank/DDBJ databases">
        <title>Genome Sequence of Mortierella hyaline Strain SCG-10, a Cold-Adapted, Nitrate-Reducing Fungus Isolated from Soil in Minnesota, USA.</title>
        <authorList>
            <person name="Aldossari N."/>
        </authorList>
    </citation>
    <scope>NUCLEOTIDE SEQUENCE</scope>
    <source>
        <strain evidence="2">SCG-10</strain>
    </source>
</reference>
<feature type="compositionally biased region" description="Basic residues" evidence="1">
    <location>
        <begin position="490"/>
        <end position="504"/>
    </location>
</feature>
<feature type="region of interest" description="Disordered" evidence="1">
    <location>
        <begin position="1"/>
        <end position="67"/>
    </location>
</feature>
<dbReference type="OrthoDB" id="5378975at2759"/>
<proteinExistence type="predicted"/>
<feature type="compositionally biased region" description="Basic and acidic residues" evidence="1">
    <location>
        <begin position="1"/>
        <end position="11"/>
    </location>
</feature>
<accession>A0A9P7XUX8</accession>